<reference evidence="1 2" key="1">
    <citation type="submission" date="2020-12" db="EMBL/GenBank/DDBJ databases">
        <authorList>
            <person name="Mahalingham V.A."/>
            <person name="Abad L.A."/>
            <person name="Dennis E.A."/>
            <person name="Alston T.C."/>
            <person name="Buckley J.R."/>
            <person name="Cao N.T."/>
            <person name="Cole K.B."/>
            <person name="Davis H.C."/>
            <person name="Fisher D.E."/>
            <person name="Jennings A.R."/>
            <person name="Litwin A.R."/>
            <person name="McCartney J.B."/>
            <person name="Mitchell K.E."/>
            <person name="Nasser J.B."/>
            <person name="Paudel P."/>
            <person name="Richoux S.A."/>
            <person name="Sisung K.L."/>
            <person name="Smith M.L."/>
            <person name="Sonnier C.R."/>
            <person name="Underwood K.G."/>
            <person name="Hunter C.W."/>
            <person name="Gottschalck B.A."/>
            <person name="Wiggina Z.F."/>
            <person name="Spears T.J."/>
            <person name="Hancock A.M."/>
            <person name="Gissendanner C.R."/>
            <person name="Findley A.M."/>
            <person name="Garlena R.A."/>
            <person name="Russell D.A."/>
            <person name="Jacobs-Sera D."/>
            <person name="Hatfull G.F."/>
        </authorList>
    </citation>
    <scope>NUCLEOTIDE SEQUENCE [LARGE SCALE GENOMIC DNA]</scope>
</reference>
<dbReference type="Proteomes" id="UP000594820">
    <property type="component" value="Segment"/>
</dbReference>
<dbReference type="GeneID" id="63027129"/>
<protein>
    <submittedName>
        <fullName evidence="1">Uncharacterized protein</fullName>
    </submittedName>
</protein>
<evidence type="ECO:0000313" key="1">
    <source>
        <dbReference type="EMBL" id="QPO17095.1"/>
    </source>
</evidence>
<accession>A0A7T1NXJ6</accession>
<evidence type="ECO:0000313" key="2">
    <source>
        <dbReference type="Proteomes" id="UP000594820"/>
    </source>
</evidence>
<dbReference type="KEGG" id="vg:63027129"/>
<dbReference type="EMBL" id="MW314850">
    <property type="protein sequence ID" value="QPO17095.1"/>
    <property type="molecule type" value="Genomic_DNA"/>
</dbReference>
<dbReference type="RefSeq" id="YP_010002578.1">
    <property type="nucleotide sequence ID" value="NC_053246.1"/>
</dbReference>
<keyword evidence="2" id="KW-1185">Reference proteome</keyword>
<organism evidence="1 2">
    <name type="scientific">Gordonia phage Lilbeanie</name>
    <dbReference type="NCBI Taxonomy" id="2794947"/>
    <lineage>
        <taxon>Viruses</taxon>
        <taxon>Duplodnaviria</taxon>
        <taxon>Heunggongvirae</taxon>
        <taxon>Uroviricota</taxon>
        <taxon>Caudoviricetes</taxon>
        <taxon>Stackebrandtviridae</taxon>
        <taxon>Lilbeanievirus</taxon>
        <taxon>Lilbeanievirus lilbeanie</taxon>
    </lineage>
</organism>
<name>A0A7T1NXJ6_9CAUD</name>
<proteinExistence type="predicted"/>
<sequence>MCNCDKRKVVIFRVDYPDGTSKPFLTEEEARKAKQKVDGAHWRRVEV</sequence>
<gene>
    <name evidence="1" type="primary">17</name>
    <name evidence="1" type="ORF">SEA_LILBEANIE_17</name>
</gene>